<evidence type="ECO:0000256" key="1">
    <source>
        <dbReference type="ARBA" id="ARBA00004123"/>
    </source>
</evidence>
<dbReference type="Pfam" id="PF00319">
    <property type="entry name" value="SRF-TF"/>
    <property type="match status" value="1"/>
</dbReference>
<dbReference type="GO" id="GO:0000978">
    <property type="term" value="F:RNA polymerase II cis-regulatory region sequence-specific DNA binding"/>
    <property type="evidence" value="ECO:0007669"/>
    <property type="project" value="TreeGrafter"/>
</dbReference>
<proteinExistence type="predicted"/>
<dbReference type="AlphaFoldDB" id="A0AAV9L8S4"/>
<organism evidence="7 8">
    <name type="scientific">Solanum pinnatisectum</name>
    <name type="common">tansyleaf nightshade</name>
    <dbReference type="NCBI Taxonomy" id="50273"/>
    <lineage>
        <taxon>Eukaryota</taxon>
        <taxon>Viridiplantae</taxon>
        <taxon>Streptophyta</taxon>
        <taxon>Embryophyta</taxon>
        <taxon>Tracheophyta</taxon>
        <taxon>Spermatophyta</taxon>
        <taxon>Magnoliopsida</taxon>
        <taxon>eudicotyledons</taxon>
        <taxon>Gunneridae</taxon>
        <taxon>Pentapetalae</taxon>
        <taxon>asterids</taxon>
        <taxon>lamiids</taxon>
        <taxon>Solanales</taxon>
        <taxon>Solanaceae</taxon>
        <taxon>Solanoideae</taxon>
        <taxon>Solaneae</taxon>
        <taxon>Solanum</taxon>
    </lineage>
</organism>
<dbReference type="GO" id="GO:0005634">
    <property type="term" value="C:nucleus"/>
    <property type="evidence" value="ECO:0007669"/>
    <property type="project" value="UniProtKB-SubCell"/>
</dbReference>
<keyword evidence="3" id="KW-0238">DNA-binding</keyword>
<protein>
    <recommendedName>
        <fullName evidence="6">MADS-box domain-containing protein</fullName>
    </recommendedName>
</protein>
<evidence type="ECO:0000256" key="4">
    <source>
        <dbReference type="ARBA" id="ARBA00023163"/>
    </source>
</evidence>
<dbReference type="GO" id="GO:0046983">
    <property type="term" value="F:protein dimerization activity"/>
    <property type="evidence" value="ECO:0007669"/>
    <property type="project" value="InterPro"/>
</dbReference>
<dbReference type="InterPro" id="IPR036879">
    <property type="entry name" value="TF_MADSbox_sf"/>
</dbReference>
<comment type="subcellular location">
    <subcellularLocation>
        <location evidence="1">Nucleus</location>
    </subcellularLocation>
</comment>
<dbReference type="PANTHER" id="PTHR11945:SF676">
    <property type="entry name" value="MADS-BOX DOMAIN-CONTAINING PROTEIN"/>
    <property type="match status" value="1"/>
</dbReference>
<keyword evidence="5" id="KW-0539">Nucleus</keyword>
<gene>
    <name evidence="7" type="ORF">R3W88_011452</name>
</gene>
<reference evidence="7 8" key="1">
    <citation type="submission" date="2023-10" db="EMBL/GenBank/DDBJ databases">
        <title>Genome-Wide Identification Analysis in wild type Solanum Pinnatisectum Reveals Some Genes Defensing Phytophthora Infestans.</title>
        <authorList>
            <person name="Sun C."/>
        </authorList>
    </citation>
    <scope>NUCLEOTIDE SEQUENCE [LARGE SCALE GENOMIC DNA]</scope>
    <source>
        <strain evidence="7">LQN</strain>
        <tissue evidence="7">Leaf</tissue>
    </source>
</reference>
<dbReference type="Proteomes" id="UP001311915">
    <property type="component" value="Unassembled WGS sequence"/>
</dbReference>
<feature type="domain" description="MADS-box" evidence="6">
    <location>
        <begin position="1"/>
        <end position="49"/>
    </location>
</feature>
<evidence type="ECO:0000256" key="5">
    <source>
        <dbReference type="ARBA" id="ARBA00023242"/>
    </source>
</evidence>
<evidence type="ECO:0000313" key="8">
    <source>
        <dbReference type="Proteomes" id="UP001311915"/>
    </source>
</evidence>
<dbReference type="InterPro" id="IPR002100">
    <property type="entry name" value="TF_MADSbox"/>
</dbReference>
<comment type="caution">
    <text evidence="7">The sequence shown here is derived from an EMBL/GenBank/DDBJ whole genome shotgun (WGS) entry which is preliminary data.</text>
</comment>
<dbReference type="PROSITE" id="PS50066">
    <property type="entry name" value="MADS_BOX_2"/>
    <property type="match status" value="1"/>
</dbReference>
<dbReference type="GO" id="GO:0000981">
    <property type="term" value="F:DNA-binding transcription factor activity, RNA polymerase II-specific"/>
    <property type="evidence" value="ECO:0007669"/>
    <property type="project" value="TreeGrafter"/>
</dbReference>
<evidence type="ECO:0000313" key="7">
    <source>
        <dbReference type="EMBL" id="KAK4721219.1"/>
    </source>
</evidence>
<dbReference type="SUPFAM" id="SSF55455">
    <property type="entry name" value="SRF-like"/>
    <property type="match status" value="1"/>
</dbReference>
<sequence length="381" mass="42940">MPRNKVKFALIENENDRKVSCKKREKGFLTKAEELITLCDIEMAAILYSPFNNEPKVFPNHGAAITTFEKLMELPTLKKSKNMVTSDEFTKKRIEKLNEKLLKVRKKNKVKEVTNEMYEMLKGKEISFDMNPYDLNDLSYVIKQKLIQVSEVMKKNICEQDSTSNVPQSFVGPMIPCGTNIEGSKAFVLSPTSFPLSIVPLLPPLTIPGGTYFERREDSLFSPNVAPTRMPQEMFHQEDLLRTPFQEFPLVDPSQFPASPLSFSQMFPPMVPQLFSPLPQHMDFSVPSTTTDSPIPLAPLASLLSAPVCSPMTSQIDPARLIPPMGVSMPMNNYNNYSLDIPESLSFSELLNWNNGEAITLLEDPSLNNINVKDPKNTNNN</sequence>
<evidence type="ECO:0000256" key="3">
    <source>
        <dbReference type="ARBA" id="ARBA00023125"/>
    </source>
</evidence>
<dbReference type="CDD" id="cd00120">
    <property type="entry name" value="MADS"/>
    <property type="match status" value="1"/>
</dbReference>
<keyword evidence="4" id="KW-0804">Transcription</keyword>
<dbReference type="Gene3D" id="3.40.1810.10">
    <property type="entry name" value="Transcription factor, MADS-box"/>
    <property type="match status" value="1"/>
</dbReference>
<accession>A0AAV9L8S4</accession>
<keyword evidence="2" id="KW-0805">Transcription regulation</keyword>
<dbReference type="SMART" id="SM00432">
    <property type="entry name" value="MADS"/>
    <property type="match status" value="1"/>
</dbReference>
<dbReference type="PANTHER" id="PTHR11945">
    <property type="entry name" value="MADS BOX PROTEIN"/>
    <property type="match status" value="1"/>
</dbReference>
<dbReference type="EMBL" id="JAWPEI010000007">
    <property type="protein sequence ID" value="KAK4721219.1"/>
    <property type="molecule type" value="Genomic_DNA"/>
</dbReference>
<name>A0AAV9L8S4_9SOLN</name>
<dbReference type="PRINTS" id="PR00404">
    <property type="entry name" value="MADSDOMAIN"/>
</dbReference>
<evidence type="ECO:0000259" key="6">
    <source>
        <dbReference type="PROSITE" id="PS50066"/>
    </source>
</evidence>
<evidence type="ECO:0000256" key="2">
    <source>
        <dbReference type="ARBA" id="ARBA00023015"/>
    </source>
</evidence>
<keyword evidence="8" id="KW-1185">Reference proteome</keyword>